<dbReference type="EMBL" id="JABFCS010000001">
    <property type="protein sequence ID" value="NNU42857.1"/>
    <property type="molecule type" value="Genomic_DNA"/>
</dbReference>
<evidence type="ECO:0000313" key="13">
    <source>
        <dbReference type="Proteomes" id="UP000552954"/>
    </source>
</evidence>
<feature type="region of interest" description="Disordered" evidence="10">
    <location>
        <begin position="289"/>
        <end position="412"/>
    </location>
</feature>
<dbReference type="Pfam" id="PF00768">
    <property type="entry name" value="Peptidase_S11"/>
    <property type="match status" value="1"/>
</dbReference>
<evidence type="ECO:0000256" key="8">
    <source>
        <dbReference type="PIRSR" id="PIRSR618044-2"/>
    </source>
</evidence>
<evidence type="ECO:0000256" key="4">
    <source>
        <dbReference type="ARBA" id="ARBA00022960"/>
    </source>
</evidence>
<feature type="active site" description="Acyl-ester intermediate" evidence="7">
    <location>
        <position position="68"/>
    </location>
</feature>
<evidence type="ECO:0000313" key="12">
    <source>
        <dbReference type="EMBL" id="NNU42857.1"/>
    </source>
</evidence>
<keyword evidence="3" id="KW-0378">Hydrolase</keyword>
<accession>A0A849K9R5</accession>
<feature type="active site" evidence="7">
    <location>
        <position position="125"/>
    </location>
</feature>
<evidence type="ECO:0000256" key="9">
    <source>
        <dbReference type="RuleBase" id="RU004016"/>
    </source>
</evidence>
<dbReference type="InterPro" id="IPR012338">
    <property type="entry name" value="Beta-lactam/transpept-like"/>
</dbReference>
<dbReference type="GO" id="GO:0009252">
    <property type="term" value="P:peptidoglycan biosynthetic process"/>
    <property type="evidence" value="ECO:0007669"/>
    <property type="project" value="UniProtKB-KW"/>
</dbReference>
<gene>
    <name evidence="12" type="ORF">HK415_06280</name>
</gene>
<evidence type="ECO:0000256" key="10">
    <source>
        <dbReference type="SAM" id="MobiDB-lite"/>
    </source>
</evidence>
<keyword evidence="4" id="KW-0133">Cell shape</keyword>
<sequence>MPAEESETDRGPASASPTGPTLSYARAAGLHHTPDPLRLNSSVALLVNQDSGEVLVRKNDQAVLPIASLTKLMTALVVAEAKQPMDETLTITEEDVDTERHSRSRLRVGTTLTREEALRLALMSSENRAAHALGRAYPGGLEKMVAAMNAKAAQLGMKNTVYVDPTGLSNRNQSTARDVAVLVSHVGRDEQLAQFSTTPSHVADLGKRTLQYNNSNRLVRSHRAGWDIEVQKTGYIVEAGRCLTMLTKVGGQNLIMVLLDADTNGARLADAERMRRWLVAQWGLPDPAVAEAKDDDKPVRKVAARKKADDEDRKKDKAVAKKDGGTKTAAAKKDGGKKTTAGKKDRRDDADKSEVASAKGKKKDAKSEASAGKKGSKTQLAADRKKDGKKEDTRKDGRVRQTFASGKDEQKS</sequence>
<dbReference type="GO" id="GO:0009002">
    <property type="term" value="F:serine-type D-Ala-D-Ala carboxypeptidase activity"/>
    <property type="evidence" value="ECO:0007669"/>
    <property type="project" value="InterPro"/>
</dbReference>
<evidence type="ECO:0000256" key="1">
    <source>
        <dbReference type="ARBA" id="ARBA00007164"/>
    </source>
</evidence>
<keyword evidence="2" id="KW-0732">Signal</keyword>
<evidence type="ECO:0000256" key="3">
    <source>
        <dbReference type="ARBA" id="ARBA00022801"/>
    </source>
</evidence>
<dbReference type="SUPFAM" id="SSF56601">
    <property type="entry name" value="beta-lactamase/transpeptidase-like"/>
    <property type="match status" value="1"/>
</dbReference>
<comment type="caution">
    <text evidence="12">The sequence shown here is derived from an EMBL/GenBank/DDBJ whole genome shotgun (WGS) entry which is preliminary data.</text>
</comment>
<dbReference type="PANTHER" id="PTHR21581:SF26">
    <property type="entry name" value="D-ALANYL-D-ALANINE ENDOPEPTIDASE"/>
    <property type="match status" value="1"/>
</dbReference>
<dbReference type="GO" id="GO:0006508">
    <property type="term" value="P:proteolysis"/>
    <property type="evidence" value="ECO:0007669"/>
    <property type="project" value="InterPro"/>
</dbReference>
<reference evidence="12 13" key="1">
    <citation type="submission" date="2020-05" db="EMBL/GenBank/DDBJ databases">
        <authorList>
            <person name="Khan S.A."/>
            <person name="Jeon C.O."/>
            <person name="Chun B.H."/>
        </authorList>
    </citation>
    <scope>NUCLEOTIDE SEQUENCE [LARGE SCALE GENOMIC DNA]</scope>
    <source>
        <strain evidence="12 13">B156</strain>
    </source>
</reference>
<feature type="region of interest" description="Disordered" evidence="10">
    <location>
        <begin position="1"/>
        <end position="22"/>
    </location>
</feature>
<protein>
    <recommendedName>
        <fullName evidence="11">Peptidase S11 D-alanyl-D-alanine carboxypeptidase A N-terminal domain-containing protein</fullName>
    </recommendedName>
</protein>
<keyword evidence="13" id="KW-1185">Reference proteome</keyword>
<feature type="compositionally biased region" description="Basic and acidic residues" evidence="10">
    <location>
        <begin position="382"/>
        <end position="399"/>
    </location>
</feature>
<feature type="domain" description="Peptidase S11 D-alanyl-D-alanine carboxypeptidase A N-terminal" evidence="11">
    <location>
        <begin position="35"/>
        <end position="263"/>
    </location>
</feature>
<dbReference type="InterPro" id="IPR001967">
    <property type="entry name" value="Peptidase_S11_N"/>
</dbReference>
<dbReference type="PANTHER" id="PTHR21581">
    <property type="entry name" value="D-ALANYL-D-ALANINE CARBOXYPEPTIDASE"/>
    <property type="match status" value="1"/>
</dbReference>
<dbReference type="Proteomes" id="UP000552954">
    <property type="component" value="Unassembled WGS sequence"/>
</dbReference>
<evidence type="ECO:0000259" key="11">
    <source>
        <dbReference type="Pfam" id="PF00768"/>
    </source>
</evidence>
<dbReference type="RefSeq" id="WP_171557418.1">
    <property type="nucleotide sequence ID" value="NZ_JABFCS010000001.1"/>
</dbReference>
<evidence type="ECO:0000256" key="7">
    <source>
        <dbReference type="PIRSR" id="PIRSR618044-1"/>
    </source>
</evidence>
<evidence type="ECO:0000256" key="5">
    <source>
        <dbReference type="ARBA" id="ARBA00022984"/>
    </source>
</evidence>
<keyword evidence="5" id="KW-0573">Peptidoglycan synthesis</keyword>
<organism evidence="12 13">
    <name type="scientific">Ramlibacter montanisoli</name>
    <dbReference type="NCBI Taxonomy" id="2732512"/>
    <lineage>
        <taxon>Bacteria</taxon>
        <taxon>Pseudomonadati</taxon>
        <taxon>Pseudomonadota</taxon>
        <taxon>Betaproteobacteria</taxon>
        <taxon>Burkholderiales</taxon>
        <taxon>Comamonadaceae</taxon>
        <taxon>Ramlibacter</taxon>
    </lineage>
</organism>
<evidence type="ECO:0000256" key="6">
    <source>
        <dbReference type="ARBA" id="ARBA00023316"/>
    </source>
</evidence>
<dbReference type="Gene3D" id="3.40.710.10">
    <property type="entry name" value="DD-peptidase/beta-lactamase superfamily"/>
    <property type="match status" value="1"/>
</dbReference>
<dbReference type="PRINTS" id="PR00725">
    <property type="entry name" value="DADACBPTASE1"/>
</dbReference>
<dbReference type="GO" id="GO:0071555">
    <property type="term" value="P:cell wall organization"/>
    <property type="evidence" value="ECO:0007669"/>
    <property type="project" value="UniProtKB-KW"/>
</dbReference>
<reference evidence="12 13" key="2">
    <citation type="submission" date="2020-06" db="EMBL/GenBank/DDBJ databases">
        <title>Ramlibacter rhizophilus sp. nov., isolated from rhizosphere soil of national flower Mugunghwa from South Korea.</title>
        <authorList>
            <person name="Zheng-Fei Y."/>
            <person name="Huan T."/>
        </authorList>
    </citation>
    <scope>NUCLEOTIDE SEQUENCE [LARGE SCALE GENOMIC DNA]</scope>
    <source>
        <strain evidence="12 13">B156</strain>
    </source>
</reference>
<feature type="compositionally biased region" description="Basic and acidic residues" evidence="10">
    <location>
        <begin position="306"/>
        <end position="354"/>
    </location>
</feature>
<keyword evidence="6" id="KW-0961">Cell wall biogenesis/degradation</keyword>
<dbReference type="AlphaFoldDB" id="A0A849K9R5"/>
<name>A0A849K9R5_9BURK</name>
<comment type="similarity">
    <text evidence="1 9">Belongs to the peptidase S11 family.</text>
</comment>
<dbReference type="GO" id="GO:0008360">
    <property type="term" value="P:regulation of cell shape"/>
    <property type="evidence" value="ECO:0007669"/>
    <property type="project" value="UniProtKB-KW"/>
</dbReference>
<feature type="active site" description="Proton acceptor" evidence="7">
    <location>
        <position position="71"/>
    </location>
</feature>
<dbReference type="InterPro" id="IPR018044">
    <property type="entry name" value="Peptidase_S11"/>
</dbReference>
<feature type="binding site" evidence="8">
    <location>
        <position position="232"/>
    </location>
    <ligand>
        <name>substrate</name>
    </ligand>
</feature>
<evidence type="ECO:0000256" key="2">
    <source>
        <dbReference type="ARBA" id="ARBA00022729"/>
    </source>
</evidence>
<proteinExistence type="inferred from homology"/>